<reference evidence="9 10" key="1">
    <citation type="submission" date="2023-07" db="EMBL/GenBank/DDBJ databases">
        <title>Genomic Encyclopedia of Type Strains, Phase IV (KMG-IV): sequencing the most valuable type-strain genomes for metagenomic binning, comparative biology and taxonomic classification.</title>
        <authorList>
            <person name="Goeker M."/>
        </authorList>
    </citation>
    <scope>NUCLEOTIDE SEQUENCE [LARGE SCALE GENOMIC DNA]</scope>
    <source>
        <strain evidence="9 10">DSM 29005</strain>
    </source>
</reference>
<dbReference type="Pfam" id="PF07669">
    <property type="entry name" value="Eco57I"/>
    <property type="match status" value="1"/>
</dbReference>
<dbReference type="InterPro" id="IPR003356">
    <property type="entry name" value="DNA_methylase_A-5"/>
</dbReference>
<dbReference type="InterPro" id="IPR011639">
    <property type="entry name" value="MethylTrfase_TaqI-like_dom"/>
</dbReference>
<dbReference type="Proteomes" id="UP001234495">
    <property type="component" value="Unassembled WGS sequence"/>
</dbReference>
<dbReference type="PANTHER" id="PTHR33841">
    <property type="entry name" value="DNA METHYLTRANSFERASE YEEA-RELATED"/>
    <property type="match status" value="1"/>
</dbReference>
<dbReference type="InterPro" id="IPR029063">
    <property type="entry name" value="SAM-dependent_MTases_sf"/>
</dbReference>
<keyword evidence="5" id="KW-0680">Restriction system</keyword>
<evidence type="ECO:0000259" key="8">
    <source>
        <dbReference type="Pfam" id="PF07669"/>
    </source>
</evidence>
<keyword evidence="10" id="KW-1185">Reference proteome</keyword>
<name>A0ABT9ZHK5_9BACI</name>
<dbReference type="PANTHER" id="PTHR33841:SF1">
    <property type="entry name" value="DNA METHYLTRANSFERASE A"/>
    <property type="match status" value="1"/>
</dbReference>
<dbReference type="EC" id="2.1.1.72" evidence="1"/>
<feature type="domain" description="DNA methylase adenine-specific" evidence="7">
    <location>
        <begin position="512"/>
        <end position="634"/>
    </location>
</feature>
<protein>
    <recommendedName>
        <fullName evidence="1">site-specific DNA-methyltransferase (adenine-specific)</fullName>
        <ecNumber evidence="1">2.1.1.72</ecNumber>
    </recommendedName>
</protein>
<dbReference type="InterPro" id="IPR050953">
    <property type="entry name" value="N4_N6_ade-DNA_methylase"/>
</dbReference>
<dbReference type="Pfam" id="PF02384">
    <property type="entry name" value="N6_Mtase"/>
    <property type="match status" value="1"/>
</dbReference>
<dbReference type="EMBL" id="JAUSUD010000015">
    <property type="protein sequence ID" value="MDQ0231778.1"/>
    <property type="molecule type" value="Genomic_DNA"/>
</dbReference>
<accession>A0ABT9ZHK5</accession>
<evidence type="ECO:0000256" key="5">
    <source>
        <dbReference type="ARBA" id="ARBA00022747"/>
    </source>
</evidence>
<evidence type="ECO:0000259" key="7">
    <source>
        <dbReference type="Pfam" id="PF02384"/>
    </source>
</evidence>
<keyword evidence="3" id="KW-0808">Transferase</keyword>
<keyword evidence="4" id="KW-0949">S-adenosyl-L-methionine</keyword>
<dbReference type="RefSeq" id="WP_307343311.1">
    <property type="nucleotide sequence ID" value="NZ_JAUSUD010000015.1"/>
</dbReference>
<evidence type="ECO:0000256" key="6">
    <source>
        <dbReference type="ARBA" id="ARBA00047942"/>
    </source>
</evidence>
<keyword evidence="2" id="KW-0489">Methyltransferase</keyword>
<gene>
    <name evidence="9" type="ORF">J2S19_003063</name>
</gene>
<evidence type="ECO:0000313" key="9">
    <source>
        <dbReference type="EMBL" id="MDQ0231778.1"/>
    </source>
</evidence>
<dbReference type="PROSITE" id="PS00092">
    <property type="entry name" value="N6_MTASE"/>
    <property type="match status" value="1"/>
</dbReference>
<evidence type="ECO:0000313" key="10">
    <source>
        <dbReference type="Proteomes" id="UP001234495"/>
    </source>
</evidence>
<evidence type="ECO:0000256" key="4">
    <source>
        <dbReference type="ARBA" id="ARBA00022691"/>
    </source>
</evidence>
<comment type="catalytic activity">
    <reaction evidence="6">
        <text>a 2'-deoxyadenosine in DNA + S-adenosyl-L-methionine = an N(6)-methyl-2'-deoxyadenosine in DNA + S-adenosyl-L-homocysteine + H(+)</text>
        <dbReference type="Rhea" id="RHEA:15197"/>
        <dbReference type="Rhea" id="RHEA-COMP:12418"/>
        <dbReference type="Rhea" id="RHEA-COMP:12419"/>
        <dbReference type="ChEBI" id="CHEBI:15378"/>
        <dbReference type="ChEBI" id="CHEBI:57856"/>
        <dbReference type="ChEBI" id="CHEBI:59789"/>
        <dbReference type="ChEBI" id="CHEBI:90615"/>
        <dbReference type="ChEBI" id="CHEBI:90616"/>
        <dbReference type="EC" id="2.1.1.72"/>
    </reaction>
</comment>
<dbReference type="SUPFAM" id="SSF53335">
    <property type="entry name" value="S-adenosyl-L-methionine-dependent methyltransferases"/>
    <property type="match status" value="1"/>
</dbReference>
<organism evidence="9 10">
    <name type="scientific">Metabacillus malikii</name>
    <dbReference type="NCBI Taxonomy" id="1504265"/>
    <lineage>
        <taxon>Bacteria</taxon>
        <taxon>Bacillati</taxon>
        <taxon>Bacillota</taxon>
        <taxon>Bacilli</taxon>
        <taxon>Bacillales</taxon>
        <taxon>Bacillaceae</taxon>
        <taxon>Metabacillus</taxon>
    </lineage>
</organism>
<feature type="domain" description="Type II methyltransferase M.TaqI-like" evidence="8">
    <location>
        <begin position="860"/>
        <end position="919"/>
    </location>
</feature>
<sequence length="1501" mass="174521">MAIDLTGITNVNEFYSHHYLDSLLEGDLKGLYKKWAETDDRSPYEKLSGIANKYFKAKTDGFNEKKPEDRIEITRKFHINFLEALGYETKQVIKYSEDGQAIPVITSEKRDGNEYLWVLETVFWSDDISVFEQPLVLENNEDEISWFDDSIDMAIQQVFRLDEPPRWIVLLAGQMVYLIDRNKWGQGKYLLFDLDELFGRKQPETLKATAALLSKDALAPDEGNVLHDELDENSHKHAFSVSEDLKYGIRRAVELIGNEFIHYRSKVAKQKIYGDEELADKLTKESLTYLYRLLFLFYAESRSEELNVVPMKSEEYRLGYSLETLRELEQAPLTTEASREGYFFHESLTTLFKIVNDGFGYDDQFEIDYESGKYVDFGFKIDGLQSPLFNPKETPLLSSVKFRNFVLQEVIQLLSLSKEGSKQRGRISYAQLGINQLGAVYEGLLSYSGFFAQETLYEVKPENVSSTDETGQSYFVPESNIEQYKDEEFVLFKDDDGLQRRKKYERGSFIFRLAGRDREKSASYYTPEVLTKSLVKYSLKDLLKSKTADEVLDLTICEPAMGSGAFLNEAINQLADAYLERKQKELGEVIKPENYAHEKQRVKAYLATNNIYGVDLNSTAVELAKVSIWLNTIYEGAKTPWFTPKFATGNSLIGAKFNVISNEDLLNENYQYIPLNNLNQVKTGFIFQFLIPDIGMVSYENDKNIKQYYKSNIENIKEWRKNFHNDFSKESVKNLNEISIRISEVWKRLLKSRKTLIKKTREHINVYGQYSLESEDRRTSIEQKEKLKEELLIYSTSPYKALKLILDYWCSLWFWPVDNIKHLPTWDEYLLDISAILDAVEGVGVNIDDLKSVVPRLSIVDELSLKYKFIHWEVEFPEVFYQKNGFDLIVGNPPWLKPKWSEKDVLSDFSPICSLRKLSAKEINAVKEEIFRNKNNYDLYFNELIEYLGIVSFGKAKINYPNIGRSSVNLYKLFILKSFELINNSGTVGLLTDSGVYEDPNAELLRTEFYKRLRYLFKFSNQLNLFAEESLAHVATYCINIFGEKKERTNFNFICNLYHPKTIDECFIYDGSYKPLLKTKDQKWELKGHIERIIPVNDDLLELFSEVFEGSNSKNPSVRIPMIHNKSILDVISRFKQEERLGDLSEELMITTMFHETDSQNNGIINRNVTIPENINQMVLSGPHYYVATPFNKQPRENCRSKGDYEVIDLTQFQDKELPRTLYTTTDSTFSQVPKFRGVPSTNYYRYAGRAMAQSTNERTLISALIPPNLVHTNGTVSIAFKDEEKLLVFLGLSHSIVYDGLVKIIGKSNIYGDVLRLLPIPKLQPKLKQLILHRTLRLNCLTQEYSDIWERHFSEAFLEDNFSKKDNRLTNISIAKKHWNNEVPLRNPFERRLALVELDVLAAIAFNIDFEELYTLYETQFPLTNSYEKETYYDQNGKIVFTKNRTLPHVGLDKSEWEKIMEIRQLSDMPKELSNYIPPFTQSNRIVDMENAYNYFLKIL</sequence>
<evidence type="ECO:0000256" key="1">
    <source>
        <dbReference type="ARBA" id="ARBA00011900"/>
    </source>
</evidence>
<dbReference type="InterPro" id="IPR002052">
    <property type="entry name" value="DNA_methylase_N6_adenine_CS"/>
</dbReference>
<comment type="caution">
    <text evidence="9">The sequence shown here is derived from an EMBL/GenBank/DDBJ whole genome shotgun (WGS) entry which is preliminary data.</text>
</comment>
<evidence type="ECO:0000256" key="2">
    <source>
        <dbReference type="ARBA" id="ARBA00022603"/>
    </source>
</evidence>
<dbReference type="Gene3D" id="3.40.50.150">
    <property type="entry name" value="Vaccinia Virus protein VP39"/>
    <property type="match status" value="2"/>
</dbReference>
<proteinExistence type="predicted"/>
<dbReference type="PRINTS" id="PR00507">
    <property type="entry name" value="N12N6MTFRASE"/>
</dbReference>
<evidence type="ECO:0000256" key="3">
    <source>
        <dbReference type="ARBA" id="ARBA00022679"/>
    </source>
</evidence>